<dbReference type="AlphaFoldDB" id="A0A511TG13"/>
<accession>A0A511TG13</accession>
<feature type="region of interest" description="Disordered" evidence="1">
    <location>
        <begin position="699"/>
        <end position="719"/>
    </location>
</feature>
<dbReference type="Proteomes" id="UP000183760">
    <property type="component" value="Unassembled WGS sequence"/>
</dbReference>
<keyword evidence="5" id="KW-1185">Reference proteome</keyword>
<proteinExistence type="predicted"/>
<keyword evidence="2" id="KW-0812">Transmembrane</keyword>
<evidence type="ECO:0000313" key="6">
    <source>
        <dbReference type="Proteomes" id="UP000321514"/>
    </source>
</evidence>
<feature type="transmembrane region" description="Helical" evidence="2">
    <location>
        <begin position="321"/>
        <end position="340"/>
    </location>
</feature>
<dbReference type="EMBL" id="BJXR01000074">
    <property type="protein sequence ID" value="GEN13117.1"/>
    <property type="molecule type" value="Genomic_DNA"/>
</dbReference>
<dbReference type="InterPro" id="IPR052789">
    <property type="entry name" value="SSUH2_homolog"/>
</dbReference>
<evidence type="ECO:0000313" key="5">
    <source>
        <dbReference type="Proteomes" id="UP000183760"/>
    </source>
</evidence>
<evidence type="ECO:0000313" key="3">
    <source>
        <dbReference type="EMBL" id="GEN13117.1"/>
    </source>
</evidence>
<keyword evidence="2" id="KW-1133">Transmembrane helix</keyword>
<feature type="compositionally biased region" description="Low complexity" evidence="1">
    <location>
        <begin position="709"/>
        <end position="718"/>
    </location>
</feature>
<dbReference type="PANTHER" id="PTHR48465:SF1">
    <property type="entry name" value="PROTEIN SSUH2 HOMOLOG"/>
    <property type="match status" value="1"/>
</dbReference>
<dbReference type="EMBL" id="FOIB01000016">
    <property type="protein sequence ID" value="SEU40800.1"/>
    <property type="molecule type" value="Genomic_DNA"/>
</dbReference>
<gene>
    <name evidence="3" type="ORF">MFU01_81540</name>
    <name evidence="4" type="ORF">SAMN05443572_1164</name>
</gene>
<feature type="transmembrane region" description="Helical" evidence="2">
    <location>
        <begin position="346"/>
        <end position="365"/>
    </location>
</feature>
<dbReference type="Proteomes" id="UP000321514">
    <property type="component" value="Unassembled WGS sequence"/>
</dbReference>
<keyword evidence="2" id="KW-0472">Membrane</keyword>
<organism evidence="3 6">
    <name type="scientific">Myxococcus fulvus</name>
    <dbReference type="NCBI Taxonomy" id="33"/>
    <lineage>
        <taxon>Bacteria</taxon>
        <taxon>Pseudomonadati</taxon>
        <taxon>Myxococcota</taxon>
        <taxon>Myxococcia</taxon>
        <taxon>Myxococcales</taxon>
        <taxon>Cystobacterineae</taxon>
        <taxon>Myxococcaceae</taxon>
        <taxon>Myxococcus</taxon>
    </lineage>
</organism>
<dbReference type="PANTHER" id="PTHR48465">
    <property type="entry name" value="PROTEIN SSUH2 HOMOLOG"/>
    <property type="match status" value="1"/>
</dbReference>
<reference evidence="4 5" key="1">
    <citation type="submission" date="2016-10" db="EMBL/GenBank/DDBJ databases">
        <authorList>
            <person name="Varghese N."/>
            <person name="Submissions S."/>
        </authorList>
    </citation>
    <scope>NUCLEOTIDE SEQUENCE [LARGE SCALE GENOMIC DNA]</scope>
    <source>
        <strain evidence="4 5">DSM 16525</strain>
    </source>
</reference>
<comment type="caution">
    <text evidence="3">The sequence shown here is derived from an EMBL/GenBank/DDBJ whole genome shotgun (WGS) entry which is preliminary data.</text>
</comment>
<evidence type="ECO:0000256" key="2">
    <source>
        <dbReference type="SAM" id="Phobius"/>
    </source>
</evidence>
<name>A0A511TG13_MYXFU</name>
<evidence type="ECO:0000256" key="1">
    <source>
        <dbReference type="SAM" id="MobiDB-lite"/>
    </source>
</evidence>
<evidence type="ECO:0000313" key="4">
    <source>
        <dbReference type="EMBL" id="SEU40800.1"/>
    </source>
</evidence>
<reference evidence="3 6" key="2">
    <citation type="submission" date="2019-07" db="EMBL/GenBank/DDBJ databases">
        <title>Whole genome shotgun sequence of Myxococcus fulvus NBRC 100333.</title>
        <authorList>
            <person name="Hosoyama A."/>
            <person name="Uohara A."/>
            <person name="Ohji S."/>
            <person name="Ichikawa N."/>
        </authorList>
    </citation>
    <scope>NUCLEOTIDE SEQUENCE [LARGE SCALE GENOMIC DNA]</scope>
    <source>
        <strain evidence="3 6">NBRC 100333</strain>
    </source>
</reference>
<dbReference type="STRING" id="1334629.MFUL124B02_41610"/>
<protein>
    <submittedName>
        <fullName evidence="3">Uncharacterized protein</fullName>
    </submittedName>
</protein>
<sequence length="745" mass="82444">MSLPSQEPQAVDPMPPADAEALKNAAVQAFVEWTRRLPVPPPNSQEFIRSVEPKTRRAARIYSTITERRVVWKEGPTHGSPVVTGLRRQASSVDLWAETPESLRNSSLSVLACSPCGGVGSSPCPKCKGRGNIQCWNCRGTRKAYGYAKDNSRRLMNCRQCDASGRLTCSGCNSGSVSCAACLGHGREQRWLEFVDSVRSDVLVLSEDEHLRRLVWTTEGMEQDAKLVGEISANGVLTQEKVAQHLPEEWVQEHWGKTRVPLKVYERITRQTFQVFEVPAARVSYGIADAPSTTVQFEGRRMLAPPVAEDRQLTTRGRKVLAVRLPLIAVALGIPLLYILRGSFFWNGWLAALLFSLGGFAVVTDRLVQDWTLGRRQKIRQWRRGMAVYALSAIVVALLAEPRLFEARRYISKGRLDDAQTELQALGEPESPELQAAWTDLHLAHALREQQVHEVAKDALAMKPGSPERAQVDQHLLSLTRQQVLASLGRKDVTSASAVLASAHPVLAQGFPKDIGELTARLYEAEHAACTTDPCRWKTLSVALRAEPTPSREQRLGQARATLVEQLTPRPRPKAATLDWVLHLHKTTALASELADTPYDPQVSVHAKQALTWAREERERIPLIGAEREVAISLLQLTASSHPNILSKTTESVALSCELRDGRCVGAYLAGADKESRVLNNLKRTPVTKELLSRVLGHPVELPAPPQPRGGKPPTQTTWKDGRVTLVARWNGIYLMELRVGEVKP</sequence>
<feature type="transmembrane region" description="Helical" evidence="2">
    <location>
        <begin position="386"/>
        <end position="405"/>
    </location>
</feature>